<dbReference type="Gene3D" id="3.40.190.10">
    <property type="entry name" value="Periplasmic binding protein-like II"/>
    <property type="match status" value="1"/>
</dbReference>
<sequence length="437" mass="47367">MKKWLAGAMGIVLTGTLLSGCGGNAQEEAASGGNAAETEAASTGNAAKEPVTIKFMHWSDTASESMYADLVAAFEAHNPDVNVELVKSDIKTYSEKLTITLTGSSDVDAFAFKDLKEYYRLASIGRVVQLDDQAAGAGDALNGVSHLFDTLKIDGKLYGLPFRNDGWALFYNKNLFDAAGVAYPKDDMTWEAYVALAKQLTQGEGQGKTWGSFMPDWSQTWYGYGQQLGKTLFDEDLAPYLRGLELRKELTDSGAQPTVAENQATNAHYRPVFLAGKTAMVNTGTWFPGMLEQDKKDGKLSFDWGMTYVPHPEGVAKGTSMSTAVVHSVSATSKHKEEAFKWLSFISGDEGQTIVAKYQTPASKADGVKQAFESNFSEGIDMAPIFNMTPVPERNLQAGLPELETIVTEEGNRALLGEITPDEAIASIADRRSKELP</sequence>
<dbReference type="InterPro" id="IPR050490">
    <property type="entry name" value="Bact_solute-bd_prot1"/>
</dbReference>
<dbReference type="PANTHER" id="PTHR43649:SF12">
    <property type="entry name" value="DIACETYLCHITOBIOSE BINDING PROTEIN DASA"/>
    <property type="match status" value="1"/>
</dbReference>
<gene>
    <name evidence="1" type="ORF">BCM02_107156</name>
</gene>
<dbReference type="PANTHER" id="PTHR43649">
    <property type="entry name" value="ARABINOSE-BINDING PROTEIN-RELATED"/>
    <property type="match status" value="1"/>
</dbReference>
<protein>
    <submittedName>
        <fullName evidence="1">Multiple sugar transport system substrate-binding protein</fullName>
    </submittedName>
</protein>
<dbReference type="Proteomes" id="UP000323257">
    <property type="component" value="Unassembled WGS sequence"/>
</dbReference>
<keyword evidence="1" id="KW-0813">Transport</keyword>
<dbReference type="Pfam" id="PF01547">
    <property type="entry name" value="SBP_bac_1"/>
    <property type="match status" value="1"/>
</dbReference>
<keyword evidence="1" id="KW-0762">Sugar transport</keyword>
<reference evidence="1 2" key="1">
    <citation type="submission" date="2019-07" db="EMBL/GenBank/DDBJ databases">
        <title>Genomic Encyclopedia of Type Strains, Phase III (KMG-III): the genomes of soil and plant-associated and newly described type strains.</title>
        <authorList>
            <person name="Whitman W."/>
        </authorList>
    </citation>
    <scope>NUCLEOTIDE SEQUENCE [LARGE SCALE GENOMIC DNA]</scope>
    <source>
        <strain evidence="1 2">BL24</strain>
    </source>
</reference>
<dbReference type="PROSITE" id="PS51257">
    <property type="entry name" value="PROKAR_LIPOPROTEIN"/>
    <property type="match status" value="1"/>
</dbReference>
<dbReference type="OrthoDB" id="9782846at2"/>
<dbReference type="AlphaFoldDB" id="A0A5S5C3V8"/>
<organism evidence="1 2">
    <name type="scientific">Paenibacillus methanolicus</name>
    <dbReference type="NCBI Taxonomy" id="582686"/>
    <lineage>
        <taxon>Bacteria</taxon>
        <taxon>Bacillati</taxon>
        <taxon>Bacillota</taxon>
        <taxon>Bacilli</taxon>
        <taxon>Bacillales</taxon>
        <taxon>Paenibacillaceae</taxon>
        <taxon>Paenibacillus</taxon>
    </lineage>
</organism>
<proteinExistence type="predicted"/>
<dbReference type="InterPro" id="IPR006059">
    <property type="entry name" value="SBP"/>
</dbReference>
<dbReference type="CDD" id="cd13585">
    <property type="entry name" value="PBP2_TMBP_like"/>
    <property type="match status" value="1"/>
</dbReference>
<keyword evidence="2" id="KW-1185">Reference proteome</keyword>
<dbReference type="EMBL" id="VNHS01000007">
    <property type="protein sequence ID" value="TYP73172.1"/>
    <property type="molecule type" value="Genomic_DNA"/>
</dbReference>
<evidence type="ECO:0000313" key="2">
    <source>
        <dbReference type="Proteomes" id="UP000323257"/>
    </source>
</evidence>
<dbReference type="RefSeq" id="WP_148930731.1">
    <property type="nucleotide sequence ID" value="NZ_VNHS01000007.1"/>
</dbReference>
<dbReference type="SUPFAM" id="SSF53850">
    <property type="entry name" value="Periplasmic binding protein-like II"/>
    <property type="match status" value="1"/>
</dbReference>
<name>A0A5S5C3V8_9BACL</name>
<comment type="caution">
    <text evidence="1">The sequence shown here is derived from an EMBL/GenBank/DDBJ whole genome shotgun (WGS) entry which is preliminary data.</text>
</comment>
<accession>A0A5S5C3V8</accession>
<evidence type="ECO:0000313" key="1">
    <source>
        <dbReference type="EMBL" id="TYP73172.1"/>
    </source>
</evidence>